<protein>
    <recommendedName>
        <fullName evidence="5">FAD-binding PCMH-type domain-containing protein</fullName>
    </recommendedName>
</protein>
<name>A0A9W9VJ49_9EURO</name>
<dbReference type="InterPro" id="IPR036318">
    <property type="entry name" value="FAD-bd_PCMH-like_sf"/>
</dbReference>
<evidence type="ECO:0000256" key="1">
    <source>
        <dbReference type="ARBA" id="ARBA00005466"/>
    </source>
</evidence>
<dbReference type="PANTHER" id="PTHR42973:SF13">
    <property type="entry name" value="FAD-BINDING PCMH-TYPE DOMAIN-CONTAINING PROTEIN"/>
    <property type="match status" value="1"/>
</dbReference>
<dbReference type="EMBL" id="JAPZBT010000001">
    <property type="protein sequence ID" value="KAJ5384128.1"/>
    <property type="molecule type" value="Genomic_DNA"/>
</dbReference>
<evidence type="ECO:0000313" key="6">
    <source>
        <dbReference type="EMBL" id="KAJ5384128.1"/>
    </source>
</evidence>
<proteinExistence type="inferred from homology"/>
<dbReference type="AlphaFoldDB" id="A0A9W9VJ49"/>
<evidence type="ECO:0000313" key="7">
    <source>
        <dbReference type="Proteomes" id="UP001147752"/>
    </source>
</evidence>
<evidence type="ECO:0000256" key="4">
    <source>
        <dbReference type="ARBA" id="ARBA00023002"/>
    </source>
</evidence>
<gene>
    <name evidence="6" type="ORF">N7517_002039</name>
</gene>
<dbReference type="GO" id="GO:0071949">
    <property type="term" value="F:FAD binding"/>
    <property type="evidence" value="ECO:0007669"/>
    <property type="project" value="InterPro"/>
</dbReference>
<dbReference type="PANTHER" id="PTHR42973">
    <property type="entry name" value="BINDING OXIDOREDUCTASE, PUTATIVE (AFU_ORTHOLOGUE AFUA_1G17690)-RELATED"/>
    <property type="match status" value="1"/>
</dbReference>
<dbReference type="Gene3D" id="3.30.465.10">
    <property type="match status" value="1"/>
</dbReference>
<dbReference type="InterPro" id="IPR016169">
    <property type="entry name" value="FAD-bd_PCMH_sub2"/>
</dbReference>
<dbReference type="SUPFAM" id="SSF56176">
    <property type="entry name" value="FAD-binding/transporter-associated domain-like"/>
    <property type="match status" value="1"/>
</dbReference>
<dbReference type="GeneID" id="81458952"/>
<dbReference type="InterPro" id="IPR016166">
    <property type="entry name" value="FAD-bd_PCMH"/>
</dbReference>
<feature type="domain" description="FAD-binding PCMH-type" evidence="5">
    <location>
        <begin position="36"/>
        <end position="204"/>
    </location>
</feature>
<keyword evidence="4" id="KW-0560">Oxidoreductase</keyword>
<evidence type="ECO:0000256" key="2">
    <source>
        <dbReference type="ARBA" id="ARBA00022630"/>
    </source>
</evidence>
<keyword evidence="3" id="KW-0274">FAD</keyword>
<reference evidence="6" key="2">
    <citation type="journal article" date="2023" name="IMA Fungus">
        <title>Comparative genomic study of the Penicillium genus elucidates a diverse pangenome and 15 lateral gene transfer events.</title>
        <authorList>
            <person name="Petersen C."/>
            <person name="Sorensen T."/>
            <person name="Nielsen M.R."/>
            <person name="Sondergaard T.E."/>
            <person name="Sorensen J.L."/>
            <person name="Fitzpatrick D.A."/>
            <person name="Frisvad J.C."/>
            <person name="Nielsen K.L."/>
        </authorList>
    </citation>
    <scope>NUCLEOTIDE SEQUENCE</scope>
    <source>
        <strain evidence="6">IBT 3081</strain>
    </source>
</reference>
<comment type="caution">
    <text evidence="6">The sequence shown here is derived from an EMBL/GenBank/DDBJ whole genome shotgun (WGS) entry which is preliminary data.</text>
</comment>
<evidence type="ECO:0000259" key="5">
    <source>
        <dbReference type="PROSITE" id="PS51387"/>
    </source>
</evidence>
<dbReference type="InterPro" id="IPR006094">
    <property type="entry name" value="Oxid_FAD_bind_N"/>
</dbReference>
<dbReference type="RefSeq" id="XP_056583904.1">
    <property type="nucleotide sequence ID" value="XM_056719769.1"/>
</dbReference>
<dbReference type="Pfam" id="PF01565">
    <property type="entry name" value="FAD_binding_4"/>
    <property type="match status" value="1"/>
</dbReference>
<dbReference type="InterPro" id="IPR050416">
    <property type="entry name" value="FAD-linked_Oxidoreductase"/>
</dbReference>
<accession>A0A9W9VJ49</accession>
<dbReference type="PROSITE" id="PS51387">
    <property type="entry name" value="FAD_PCMH"/>
    <property type="match status" value="1"/>
</dbReference>
<evidence type="ECO:0000256" key="3">
    <source>
        <dbReference type="ARBA" id="ARBA00022827"/>
    </source>
</evidence>
<keyword evidence="7" id="KW-1185">Reference proteome</keyword>
<dbReference type="GO" id="GO:0016491">
    <property type="term" value="F:oxidoreductase activity"/>
    <property type="evidence" value="ECO:0007669"/>
    <property type="project" value="UniProtKB-KW"/>
</dbReference>
<comment type="similarity">
    <text evidence="1">Belongs to the oxygen-dependent FAD-linked oxidoreductase family.</text>
</comment>
<keyword evidence="2" id="KW-0285">Flavoprotein</keyword>
<dbReference type="Proteomes" id="UP001147752">
    <property type="component" value="Unassembled WGS sequence"/>
</dbReference>
<dbReference type="OrthoDB" id="415825at2759"/>
<sequence length="318" mass="34361">MSPHKFIAELPLSSSEIICPDSPRYGLESCTWAAQKDLKPKIIARPCTTSSLATLLCFLSSTDLDWAIRSTGVGSSSASDVLISLSAFDKFEYNAEEQTVAVGAGQTWGEVDGKIEENAPGHAVVGARCTYVGVGGSILAGGISWLSSEKGLGADPHNMLDAKVVLTDGRILWASTEPELLWALRGGGGSFGVLVEVKLRVYPYPDKIYSGQISYPRSAFSVVAKAISRFTAECKDPKMAMHIFPLDLSQGHYTGESPKPGIGLQVFDAHGETHGRSTVGFRWALDIEGAIDGTRSMTIRQCNQIWGKHTKMPMLWYE</sequence>
<organism evidence="6 7">
    <name type="scientific">Penicillium concentricum</name>
    <dbReference type="NCBI Taxonomy" id="293559"/>
    <lineage>
        <taxon>Eukaryota</taxon>
        <taxon>Fungi</taxon>
        <taxon>Dikarya</taxon>
        <taxon>Ascomycota</taxon>
        <taxon>Pezizomycotina</taxon>
        <taxon>Eurotiomycetes</taxon>
        <taxon>Eurotiomycetidae</taxon>
        <taxon>Eurotiales</taxon>
        <taxon>Aspergillaceae</taxon>
        <taxon>Penicillium</taxon>
    </lineage>
</organism>
<reference evidence="6" key="1">
    <citation type="submission" date="2022-12" db="EMBL/GenBank/DDBJ databases">
        <authorList>
            <person name="Petersen C."/>
        </authorList>
    </citation>
    <scope>NUCLEOTIDE SEQUENCE</scope>
    <source>
        <strain evidence="6">IBT 3081</strain>
    </source>
</reference>